<evidence type="ECO:0000313" key="3">
    <source>
        <dbReference type="Proteomes" id="UP000652219"/>
    </source>
</evidence>
<keyword evidence="2" id="KW-0808">Transferase</keyword>
<dbReference type="GO" id="GO:0003964">
    <property type="term" value="F:RNA-directed DNA polymerase activity"/>
    <property type="evidence" value="ECO:0007669"/>
    <property type="project" value="UniProtKB-KW"/>
</dbReference>
<dbReference type="SUPFAM" id="SSF56219">
    <property type="entry name" value="DNase I-like"/>
    <property type="match status" value="1"/>
</dbReference>
<dbReference type="EMBL" id="WIGN01000881">
    <property type="protein sequence ID" value="KAF6782660.1"/>
    <property type="molecule type" value="Genomic_DNA"/>
</dbReference>
<keyword evidence="3" id="KW-1185">Reference proteome</keyword>
<reference evidence="2 3" key="1">
    <citation type="journal article" date="2020" name="Phytopathology">
        <title>Genome Sequence Resources of Colletotrichum truncatum, C. plurivorum, C. musicola, and C. sojae: Four Species Pathogenic to Soybean (Glycine max).</title>
        <authorList>
            <person name="Rogerio F."/>
            <person name="Boufleur T.R."/>
            <person name="Ciampi-Guillardi M."/>
            <person name="Sukno S.A."/>
            <person name="Thon M.R."/>
            <person name="Massola Junior N.S."/>
            <person name="Baroncelli R."/>
        </authorList>
    </citation>
    <scope>NUCLEOTIDE SEQUENCE [LARGE SCALE GENOMIC DNA]</scope>
    <source>
        <strain evidence="2 3">LFN0009</strain>
    </source>
</reference>
<accession>A0A8H6IKM3</accession>
<dbReference type="Proteomes" id="UP000652219">
    <property type="component" value="Unassembled WGS sequence"/>
</dbReference>
<name>A0A8H6IKM3_9PEZI</name>
<keyword evidence="2" id="KW-0695">RNA-directed DNA polymerase</keyword>
<dbReference type="InterPro" id="IPR005135">
    <property type="entry name" value="Endo/exonuclease/phosphatase"/>
</dbReference>
<gene>
    <name evidence="2" type="ORF">CSOJ01_15974</name>
</gene>
<organism evidence="2 3">
    <name type="scientific">Colletotrichum sojae</name>
    <dbReference type="NCBI Taxonomy" id="2175907"/>
    <lineage>
        <taxon>Eukaryota</taxon>
        <taxon>Fungi</taxon>
        <taxon>Dikarya</taxon>
        <taxon>Ascomycota</taxon>
        <taxon>Pezizomycotina</taxon>
        <taxon>Sordariomycetes</taxon>
        <taxon>Hypocreomycetidae</taxon>
        <taxon>Glomerellales</taxon>
        <taxon>Glomerellaceae</taxon>
        <taxon>Colletotrichum</taxon>
        <taxon>Colletotrichum orchidearum species complex</taxon>
    </lineage>
</organism>
<dbReference type="Gene3D" id="3.60.10.10">
    <property type="entry name" value="Endonuclease/exonuclease/phosphatase"/>
    <property type="match status" value="1"/>
</dbReference>
<keyword evidence="2" id="KW-0548">Nucleotidyltransferase</keyword>
<sequence>MRISQLTPHPSRRKTEEGPVEVKNYTVQGLKFLQANVRRPWPRLIALQDYGKSLGICPTFLAIQDPPLDLHESSWKLGDYHTVSLGDWPRVDVENTPVFTDGKQEYAARRVAFCVHRSIPSSAWSVNWDEGKNRHYVVSLRLQILGDEEIVVYNLYNRIPRRTIDFTELLNQATEGNCIIHGDFNFHHKMWHKNCKRHTDPDAKLLAYRTKMAGMVCANQESRIPTFKADGKETTIDLVFFGTKHQAPLGRFQGRETSVV</sequence>
<proteinExistence type="predicted"/>
<dbReference type="AlphaFoldDB" id="A0A8H6IKM3"/>
<evidence type="ECO:0000313" key="2">
    <source>
        <dbReference type="EMBL" id="KAF6782660.1"/>
    </source>
</evidence>
<feature type="domain" description="Endonuclease/exonuclease/phosphatase" evidence="1">
    <location>
        <begin position="152"/>
        <end position="246"/>
    </location>
</feature>
<evidence type="ECO:0000259" key="1">
    <source>
        <dbReference type="Pfam" id="PF14529"/>
    </source>
</evidence>
<comment type="caution">
    <text evidence="2">The sequence shown here is derived from an EMBL/GenBank/DDBJ whole genome shotgun (WGS) entry which is preliminary data.</text>
</comment>
<protein>
    <submittedName>
        <fullName evidence="2">Reverse transcriptase</fullName>
    </submittedName>
</protein>
<dbReference type="InterPro" id="IPR036691">
    <property type="entry name" value="Endo/exonu/phosph_ase_sf"/>
</dbReference>
<dbReference type="Pfam" id="PF14529">
    <property type="entry name" value="Exo_endo_phos_2"/>
    <property type="match status" value="1"/>
</dbReference>